<proteinExistence type="predicted"/>
<evidence type="ECO:0000313" key="1">
    <source>
        <dbReference type="EMBL" id="MBM7645431.1"/>
    </source>
</evidence>
<name>A0ABS2PZP1_9BACL</name>
<sequence>MIEIYPLKSAFVWECIPFYINPFKNKLLYVMILKDLAIKHLDICRLILRHQYILN</sequence>
<accession>A0ABS2PZP1</accession>
<evidence type="ECO:0000313" key="2">
    <source>
        <dbReference type="Proteomes" id="UP000808914"/>
    </source>
</evidence>
<reference evidence="1 2" key="1">
    <citation type="submission" date="2021-01" db="EMBL/GenBank/DDBJ databases">
        <title>Genomic Encyclopedia of Type Strains, Phase IV (KMG-IV): sequencing the most valuable type-strain genomes for metagenomic binning, comparative biology and taxonomic classification.</title>
        <authorList>
            <person name="Goeker M."/>
        </authorList>
    </citation>
    <scope>NUCLEOTIDE SEQUENCE [LARGE SCALE GENOMIC DNA]</scope>
    <source>
        <strain evidence="1 2">DSM 28236</strain>
    </source>
</reference>
<dbReference type="EMBL" id="JAFBER010000008">
    <property type="protein sequence ID" value="MBM7645431.1"/>
    <property type="molecule type" value="Genomic_DNA"/>
</dbReference>
<gene>
    <name evidence="1" type="ORF">JOD45_001642</name>
</gene>
<protein>
    <submittedName>
        <fullName evidence="1">Uncharacterized protein</fullName>
    </submittedName>
</protein>
<comment type="caution">
    <text evidence="1">The sequence shown here is derived from an EMBL/GenBank/DDBJ whole genome shotgun (WGS) entry which is preliminary data.</text>
</comment>
<dbReference type="Proteomes" id="UP000808914">
    <property type="component" value="Unassembled WGS sequence"/>
</dbReference>
<keyword evidence="2" id="KW-1185">Reference proteome</keyword>
<organism evidence="1 2">
    <name type="scientific">Scopulibacillus daqui</name>
    <dbReference type="NCBI Taxonomy" id="1469162"/>
    <lineage>
        <taxon>Bacteria</taxon>
        <taxon>Bacillati</taxon>
        <taxon>Bacillota</taxon>
        <taxon>Bacilli</taxon>
        <taxon>Bacillales</taxon>
        <taxon>Sporolactobacillaceae</taxon>
        <taxon>Scopulibacillus</taxon>
    </lineage>
</organism>